<dbReference type="AlphaFoldDB" id="A0A0L0D8J1"/>
<dbReference type="PANTHER" id="PTHR13318">
    <property type="entry name" value="PARTNER OF PAIRED, ISOFORM B-RELATED"/>
    <property type="match status" value="1"/>
</dbReference>
<dbReference type="Proteomes" id="UP000054408">
    <property type="component" value="Unassembled WGS sequence"/>
</dbReference>
<dbReference type="Gene3D" id="1.10.10.2360">
    <property type="match status" value="1"/>
</dbReference>
<dbReference type="EMBL" id="GL349434">
    <property type="protein sequence ID" value="KNC48692.1"/>
    <property type="molecule type" value="Genomic_DNA"/>
</dbReference>
<protein>
    <submittedName>
        <fullName evidence="2">Uncharacterized protein</fullName>
    </submittedName>
</protein>
<keyword evidence="3" id="KW-1185">Reference proteome</keyword>
<dbReference type="InterPro" id="IPR032675">
    <property type="entry name" value="LRR_dom_sf"/>
</dbReference>
<dbReference type="STRING" id="461836.A0A0L0D8J1"/>
<feature type="compositionally biased region" description="Low complexity" evidence="1">
    <location>
        <begin position="461"/>
        <end position="474"/>
    </location>
</feature>
<proteinExistence type="predicted"/>
<name>A0A0L0D8J1_THETB</name>
<dbReference type="InterPro" id="IPR006553">
    <property type="entry name" value="Leu-rich_rpt_Cys-con_subtyp"/>
</dbReference>
<accession>A0A0L0D8J1</accession>
<feature type="compositionally biased region" description="Low complexity" evidence="1">
    <location>
        <begin position="169"/>
        <end position="189"/>
    </location>
</feature>
<dbReference type="RefSeq" id="XP_013762748.1">
    <property type="nucleotide sequence ID" value="XM_013907294.1"/>
</dbReference>
<feature type="region of interest" description="Disordered" evidence="1">
    <location>
        <begin position="37"/>
        <end position="65"/>
    </location>
</feature>
<sequence length="906" mass="95044">MSMRTKVEGGESGRDGFVFSSEKMKSSHQLLRSASNIGQPTLDAPGRDHRRPTEAPASALDGHNVLPQLGGRPLGGFKGAGHLGLPSAPRTDVVVDLDTPNLHLRFSIEGNEYLVAGPRIDDLLEWLFINADGVASPSPHNKPLLAGSPKQPQQSSPSPPAPAKRRRTSSSASGGPPAGSSSLESLGAAPLGSSLGGTLGSPLGGAGISQANPMSGSSFNVLSGMSAHNLAIVSQSVPDLGMVDRALSALPMRFGRANAPRAATQSLMFMPSMDFKKRQGRSAPTSRRGSHDVGSDKAAYAPVEVPVAPVRRVERLTCITAMPEYRNVSLEELRWNSYCEGNRGVSKCEVVNYKVFNLDRSSRSSLSLIDMLPIAPPPPPPVAHGQSSPVAGSGEQRKPPAAAAAAKSPLARRTSESHHHLDVGRNTSAIPRPTSPAAPSFTALSSAPQLSIAAAGGAGGVKSPVRSPSGPGSPAAFPQAPGLLNRPAAAAPAGSSLRELARIALADALATPQSRDAAHQVVSSLAPTETHRPAPAAAERDVLAVSNMFMALVAQRALDDELLESFFRLPGATFVPSSLLLAKCPRVELQLRGPPAWKITELNIQSLFRVTDASLDRMLVGIGATLKALDISFCSQITGKGLSSVATHCPGLLSLSAATTLCGAKRYAPADLIRVITSCPSLQKLDLSGSLGVTPPVARHIADLGRSLASLRLSRCYSLTSQKPLLNIVQSCRRLQILDITGIMVSPSLLLHVIGLPVLVALSASMLPADVRAVNPATISAAPQLEYFAINAVTQVSTLSPRARAAYKVLSTLSTEQLTQLLVLSNVPAARTWPRSRILSLCLEYYVHGVPSACPMCSSYLRRFFATDVYRCANVTCAAAVDRFSLTFSVLPTDSVTFDTDAPPQT</sequence>
<dbReference type="SUPFAM" id="SSF52047">
    <property type="entry name" value="RNI-like"/>
    <property type="match status" value="1"/>
</dbReference>
<feature type="compositionally biased region" description="Low complexity" evidence="1">
    <location>
        <begin position="146"/>
        <end position="156"/>
    </location>
</feature>
<reference evidence="2 3" key="1">
    <citation type="submission" date="2010-05" db="EMBL/GenBank/DDBJ databases">
        <title>The Genome Sequence of Thecamonas trahens ATCC 50062.</title>
        <authorList>
            <consortium name="The Broad Institute Genome Sequencing Platform"/>
            <person name="Russ C."/>
            <person name="Cuomo C."/>
            <person name="Shea T."/>
            <person name="Young S.K."/>
            <person name="Zeng Q."/>
            <person name="Koehrsen M."/>
            <person name="Haas B."/>
            <person name="Borodovsky M."/>
            <person name="Guigo R."/>
            <person name="Alvarado L."/>
            <person name="Berlin A."/>
            <person name="Bochicchio J."/>
            <person name="Borenstein D."/>
            <person name="Chapman S."/>
            <person name="Chen Z."/>
            <person name="Freedman E."/>
            <person name="Gellesch M."/>
            <person name="Goldberg J."/>
            <person name="Griggs A."/>
            <person name="Gujja S."/>
            <person name="Heilman E."/>
            <person name="Heiman D."/>
            <person name="Hepburn T."/>
            <person name="Howarth C."/>
            <person name="Jen D."/>
            <person name="Larson L."/>
            <person name="Mehta T."/>
            <person name="Park D."/>
            <person name="Pearson M."/>
            <person name="Roberts A."/>
            <person name="Saif S."/>
            <person name="Shenoy N."/>
            <person name="Sisk P."/>
            <person name="Stolte C."/>
            <person name="Sykes S."/>
            <person name="Thomson T."/>
            <person name="Walk T."/>
            <person name="White J."/>
            <person name="Yandava C."/>
            <person name="Burger G."/>
            <person name="Gray M.W."/>
            <person name="Holland P.W.H."/>
            <person name="King N."/>
            <person name="Lang F.B.F."/>
            <person name="Roger A.J."/>
            <person name="Ruiz-Trillo I."/>
            <person name="Lander E."/>
            <person name="Nusbaum C."/>
        </authorList>
    </citation>
    <scope>NUCLEOTIDE SEQUENCE [LARGE SCALE GENOMIC DNA]</scope>
    <source>
        <strain evidence="2 3">ATCC 50062</strain>
    </source>
</reference>
<dbReference type="SMART" id="SM00367">
    <property type="entry name" value="LRR_CC"/>
    <property type="match status" value="4"/>
</dbReference>
<feature type="compositionally biased region" description="Basic and acidic residues" evidence="1">
    <location>
        <begin position="413"/>
        <end position="423"/>
    </location>
</feature>
<dbReference type="GeneID" id="25560277"/>
<feature type="region of interest" description="Disordered" evidence="1">
    <location>
        <begin position="139"/>
        <end position="189"/>
    </location>
</feature>
<feature type="region of interest" description="Disordered" evidence="1">
    <location>
        <begin position="455"/>
        <end position="483"/>
    </location>
</feature>
<dbReference type="GO" id="GO:0031146">
    <property type="term" value="P:SCF-dependent proteasomal ubiquitin-dependent protein catabolic process"/>
    <property type="evidence" value="ECO:0007669"/>
    <property type="project" value="TreeGrafter"/>
</dbReference>
<gene>
    <name evidence="2" type="ORF">AMSG_00469</name>
</gene>
<dbReference type="PANTHER" id="PTHR13318:SF190">
    <property type="entry name" value="PARTNER OF PAIRED, ISOFORM B"/>
    <property type="match status" value="1"/>
</dbReference>
<dbReference type="Pfam" id="PF21240">
    <property type="entry name" value="Nup98_GLEBS"/>
    <property type="match status" value="1"/>
</dbReference>
<dbReference type="GO" id="GO:0019005">
    <property type="term" value="C:SCF ubiquitin ligase complex"/>
    <property type="evidence" value="ECO:0007669"/>
    <property type="project" value="TreeGrafter"/>
</dbReference>
<evidence type="ECO:0000313" key="3">
    <source>
        <dbReference type="Proteomes" id="UP000054408"/>
    </source>
</evidence>
<evidence type="ECO:0000313" key="2">
    <source>
        <dbReference type="EMBL" id="KNC48692.1"/>
    </source>
</evidence>
<dbReference type="Gene3D" id="3.80.10.10">
    <property type="entry name" value="Ribonuclease Inhibitor"/>
    <property type="match status" value="2"/>
</dbReference>
<organism evidence="2 3">
    <name type="scientific">Thecamonas trahens ATCC 50062</name>
    <dbReference type="NCBI Taxonomy" id="461836"/>
    <lineage>
        <taxon>Eukaryota</taxon>
        <taxon>Apusozoa</taxon>
        <taxon>Apusomonadida</taxon>
        <taxon>Apusomonadidae</taxon>
        <taxon>Thecamonas</taxon>
    </lineage>
</organism>
<evidence type="ECO:0000256" key="1">
    <source>
        <dbReference type="SAM" id="MobiDB-lite"/>
    </source>
</evidence>
<dbReference type="OrthoDB" id="423607at2759"/>
<feature type="region of interest" description="Disordered" evidence="1">
    <location>
        <begin position="277"/>
        <end position="297"/>
    </location>
</feature>
<feature type="region of interest" description="Disordered" evidence="1">
    <location>
        <begin position="377"/>
        <end position="443"/>
    </location>
</feature>